<dbReference type="InterPro" id="IPR003329">
    <property type="entry name" value="Cytidylyl_trans"/>
</dbReference>
<dbReference type="STRING" id="1549855.AY555_01365"/>
<evidence type="ECO:0000256" key="2">
    <source>
        <dbReference type="ARBA" id="ARBA00022695"/>
    </source>
</evidence>
<dbReference type="KEGG" id="hjo:AY555_01365"/>
<dbReference type="PANTHER" id="PTHR42866">
    <property type="entry name" value="3-DEOXY-MANNO-OCTULOSONATE CYTIDYLYLTRANSFERASE"/>
    <property type="match status" value="1"/>
</dbReference>
<keyword evidence="5" id="KW-1185">Reference proteome</keyword>
<dbReference type="GO" id="GO:0009103">
    <property type="term" value="P:lipopolysaccharide biosynthetic process"/>
    <property type="evidence" value="ECO:0007669"/>
    <property type="project" value="UniProtKB-KW"/>
</dbReference>
<dbReference type="SUPFAM" id="SSF53448">
    <property type="entry name" value="Nucleotide-diphospho-sugar transferases"/>
    <property type="match status" value="1"/>
</dbReference>
<dbReference type="GO" id="GO:0005829">
    <property type="term" value="C:cytosol"/>
    <property type="evidence" value="ECO:0007669"/>
    <property type="project" value="TreeGrafter"/>
</dbReference>
<dbReference type="GO" id="GO:0008690">
    <property type="term" value="F:3-deoxy-manno-octulosonate cytidylyltransferase activity"/>
    <property type="evidence" value="ECO:0007669"/>
    <property type="project" value="InterPro"/>
</dbReference>
<dbReference type="AlphaFoldDB" id="A0A143DBF8"/>
<dbReference type="CDD" id="cd02517">
    <property type="entry name" value="CMP-KDO-Synthetase"/>
    <property type="match status" value="1"/>
</dbReference>
<dbReference type="InterPro" id="IPR004528">
    <property type="entry name" value="KdsB"/>
</dbReference>
<dbReference type="NCBIfam" id="TIGR00466">
    <property type="entry name" value="kdsB"/>
    <property type="match status" value="1"/>
</dbReference>
<keyword evidence="3" id="KW-0448">Lipopolysaccharide biosynthesis</keyword>
<evidence type="ECO:0000256" key="3">
    <source>
        <dbReference type="ARBA" id="ARBA00022985"/>
    </source>
</evidence>
<dbReference type="GeneID" id="53315806"/>
<protein>
    <submittedName>
        <fullName evidence="4">3-deoxy-manno-octulosonate cytidylyltransferase</fullName>
    </submittedName>
</protein>
<gene>
    <name evidence="4" type="ORF">AY555_01365</name>
</gene>
<organism evidence="4 5">
    <name type="scientific">Haematospirillum jordaniae</name>
    <dbReference type="NCBI Taxonomy" id="1549855"/>
    <lineage>
        <taxon>Bacteria</taxon>
        <taxon>Pseudomonadati</taxon>
        <taxon>Pseudomonadota</taxon>
        <taxon>Alphaproteobacteria</taxon>
        <taxon>Rhodospirillales</taxon>
        <taxon>Novispirillaceae</taxon>
        <taxon>Haematospirillum</taxon>
    </lineage>
</organism>
<dbReference type="OrthoDB" id="9815559at2"/>
<keyword evidence="1 4" id="KW-0808">Transferase</keyword>
<keyword evidence="2 4" id="KW-0548">Nucleotidyltransferase</keyword>
<dbReference type="EMBL" id="CP014525">
    <property type="protein sequence ID" value="AMW34042.1"/>
    <property type="molecule type" value="Genomic_DNA"/>
</dbReference>
<proteinExistence type="predicted"/>
<dbReference type="InterPro" id="IPR029044">
    <property type="entry name" value="Nucleotide-diphossugar_trans"/>
</dbReference>
<evidence type="ECO:0000256" key="1">
    <source>
        <dbReference type="ARBA" id="ARBA00022679"/>
    </source>
</evidence>
<evidence type="ECO:0000313" key="4">
    <source>
        <dbReference type="EMBL" id="AMW34042.1"/>
    </source>
</evidence>
<dbReference type="PANTHER" id="PTHR42866:SF2">
    <property type="entry name" value="3-DEOXY-MANNO-OCTULOSONATE CYTIDYLYLTRANSFERASE, MITOCHONDRIAL"/>
    <property type="match status" value="1"/>
</dbReference>
<accession>A0A143DBF8</accession>
<sequence length="259" mass="27901">MTSAASVSSLPAAPLIVIPARMASTRLPGKPLADLCGEPMIVHVWRRAIEADVGPVVVACAEPEIAAVIQKAGGLALLTPPDLPSGSDRVWHAVQQFDPEGRHPVIINVQGDLPTLDPSLIRAALEPLHDEQVDIATLVAPVSDPEERTSPDVVKAITALPVSGQPSIARALAFTRATAPWGDGPLWHHIGLYAYRREALERFVSLPPSPLERREKLEQLRALEYGMRIDCVRVQTVPLGVDTPADLEKARSILNSKKP</sequence>
<dbReference type="Gene3D" id="3.90.550.10">
    <property type="entry name" value="Spore Coat Polysaccharide Biosynthesis Protein SpsA, Chain A"/>
    <property type="match status" value="1"/>
</dbReference>
<reference evidence="4 5" key="1">
    <citation type="submission" date="2016-02" db="EMBL/GenBank/DDBJ databases">
        <title>Complete Genome of H5569, the type strain of the newly described species Haematospirillium jordaniae.</title>
        <authorList>
            <person name="Nicholson A.C."/>
            <person name="Humrighouse B.W."/>
            <person name="Loparov V."/>
            <person name="McQuiston J.R."/>
        </authorList>
    </citation>
    <scope>NUCLEOTIDE SEQUENCE [LARGE SCALE GENOMIC DNA]</scope>
    <source>
        <strain evidence="4 5">H5569</strain>
    </source>
</reference>
<dbReference type="RefSeq" id="WP_066132420.1">
    <property type="nucleotide sequence ID" value="NZ_CP014525.1"/>
</dbReference>
<dbReference type="Proteomes" id="UP000076066">
    <property type="component" value="Chromosome"/>
</dbReference>
<name>A0A143DBF8_9PROT</name>
<dbReference type="Pfam" id="PF02348">
    <property type="entry name" value="CTP_transf_3"/>
    <property type="match status" value="1"/>
</dbReference>
<dbReference type="NCBIfam" id="NF003952">
    <property type="entry name" value="PRK05450.1-5"/>
    <property type="match status" value="1"/>
</dbReference>
<evidence type="ECO:0000313" key="5">
    <source>
        <dbReference type="Proteomes" id="UP000076066"/>
    </source>
</evidence>
<dbReference type="NCBIfam" id="NF003948">
    <property type="entry name" value="PRK05450.1-1"/>
    <property type="match status" value="1"/>
</dbReference>